<dbReference type="Gene3D" id="3.50.50.60">
    <property type="entry name" value="FAD/NAD(P)-binding domain"/>
    <property type="match status" value="2"/>
</dbReference>
<keyword evidence="7" id="KW-1185">Reference proteome</keyword>
<dbReference type="EMBL" id="WNBW01000012">
    <property type="protein sequence ID" value="MTU04838.1"/>
    <property type="molecule type" value="Genomic_DNA"/>
</dbReference>
<dbReference type="EMBL" id="CBDS010000056">
    <property type="protein sequence ID" value="CDB45810.1"/>
    <property type="molecule type" value="Genomic_DNA"/>
</dbReference>
<dbReference type="Proteomes" id="UP000484547">
    <property type="component" value="Unassembled WGS sequence"/>
</dbReference>
<keyword evidence="2" id="KW-0560">Oxidoreductase</keyword>
<dbReference type="Pfam" id="PF07992">
    <property type="entry name" value="Pyr_redox_2"/>
    <property type="match status" value="1"/>
</dbReference>
<dbReference type="PANTHER" id="PTHR48105">
    <property type="entry name" value="THIOREDOXIN REDUCTASE 1-RELATED-RELATED"/>
    <property type="match status" value="1"/>
</dbReference>
<dbReference type="InterPro" id="IPR023753">
    <property type="entry name" value="FAD/NAD-binding_dom"/>
</dbReference>
<dbReference type="InterPro" id="IPR050097">
    <property type="entry name" value="Ferredoxin-NADP_redctase_2"/>
</dbReference>
<sequence>MKYDIAIIGGGPAGLSAAITASSKGRKVVVFEAHGFSPRLRSVELITDYMGCPDISGNELMDRFIEHARHIGAEIIEEKIVSLKEKAGYFELGTPNSQYNADTVILATGISRSSLLPGEKEFLGRGVSYCAKVDGAEYKGKRVAAIATVPDAMEEIEYLADICSEVIFIPRFQGFVAPKRKNVTVVLDQPTDITGTDRVTGLHTTGEFFSVQAVFMFRASDPLNSFLPGLQMRGRSVLVDDQAETSIEGVFAGGDCTGQPWQVNRAAGQAQKAAISAINYLAKRDGLIETFKEYS</sequence>
<dbReference type="AlphaFoldDB" id="A0A3G9GWC9"/>
<dbReference type="GeneID" id="49406079"/>
<evidence type="ECO:0000313" key="5">
    <source>
        <dbReference type="EMBL" id="MTT76765.1"/>
    </source>
</evidence>
<evidence type="ECO:0000256" key="2">
    <source>
        <dbReference type="ARBA" id="ARBA00023002"/>
    </source>
</evidence>
<dbReference type="EMBL" id="WNBM01000011">
    <property type="protein sequence ID" value="MTT76765.1"/>
    <property type="molecule type" value="Genomic_DNA"/>
</dbReference>
<evidence type="ECO:0000259" key="3">
    <source>
        <dbReference type="Pfam" id="PF07992"/>
    </source>
</evidence>
<accession>A0A3G9GWC9</accession>
<dbReference type="PRINTS" id="PR00368">
    <property type="entry name" value="FADPNR"/>
</dbReference>
<evidence type="ECO:0000313" key="7">
    <source>
        <dbReference type="Proteomes" id="UP000443070"/>
    </source>
</evidence>
<proteinExistence type="predicted"/>
<reference evidence="4" key="1">
    <citation type="submission" date="2012-11" db="EMBL/GenBank/DDBJ databases">
        <title>Dependencies among metagenomic species, viruses, plasmids and units of genetic variation.</title>
        <authorList>
            <person name="Nielsen H.B."/>
            <person name="Almeida M."/>
            <person name="Juncker A.S."/>
            <person name="Rasmussen S."/>
            <person name="Li J."/>
            <person name="Sunagawa S."/>
            <person name="Plichta D."/>
            <person name="Gautier L."/>
            <person name="Le Chatelier E."/>
            <person name="Peletier E."/>
            <person name="Bonde I."/>
            <person name="Nielsen T."/>
            <person name="Manichanh C."/>
            <person name="Arumugam M."/>
            <person name="Batto J."/>
            <person name="Santos M.B.Q.D."/>
            <person name="Blom N."/>
            <person name="Borruel N."/>
            <person name="Burgdorf K.S."/>
            <person name="Boumezbeur F."/>
            <person name="Casellas F."/>
            <person name="Dore J."/>
            <person name="Guarner F."/>
            <person name="Hansen T."/>
            <person name="Hildebrand F."/>
            <person name="Kaas R.S."/>
            <person name="Kennedy S."/>
            <person name="Kristiansen K."/>
            <person name="Kultima J.R."/>
            <person name="Leonard P."/>
            <person name="Levenez F."/>
            <person name="Lund O."/>
            <person name="Moumen B."/>
            <person name="Le Paslier D."/>
            <person name="Pons N."/>
            <person name="Pedersen O."/>
            <person name="Prifti E."/>
            <person name="Qin J."/>
            <person name="Raes J."/>
            <person name="Tap J."/>
            <person name="Tims S."/>
            <person name="Ussery D.W."/>
            <person name="Yamada T."/>
            <person name="MetaHit consortium"/>
            <person name="Renault P."/>
            <person name="Sicheritz-Ponten T."/>
            <person name="Bork P."/>
            <person name="Wang J."/>
            <person name="Brunak S."/>
            <person name="Ehrlich S.D."/>
        </authorList>
    </citation>
    <scope>NUCLEOTIDE SEQUENCE [LARGE SCALE GENOMIC DNA]</scope>
</reference>
<reference evidence="7 8" key="2">
    <citation type="journal article" date="2019" name="Nat. Med.">
        <title>A library of human gut bacterial isolates paired with longitudinal multiomics data enables mechanistic microbiome research.</title>
        <authorList>
            <person name="Poyet M."/>
            <person name="Groussin M."/>
            <person name="Gibbons S.M."/>
            <person name="Avila-Pacheco J."/>
            <person name="Jiang X."/>
            <person name="Kearney S.M."/>
            <person name="Perrotta A.R."/>
            <person name="Berdy B."/>
            <person name="Zhao S."/>
            <person name="Lieberman T.D."/>
            <person name="Swanson P.K."/>
            <person name="Smith M."/>
            <person name="Roesemann S."/>
            <person name="Alexander J.E."/>
            <person name="Rich S.A."/>
            <person name="Livny J."/>
            <person name="Vlamakis H."/>
            <person name="Clish C."/>
            <person name="Bullock K."/>
            <person name="Deik A."/>
            <person name="Scott J."/>
            <person name="Pierce K.A."/>
            <person name="Xavier R.J."/>
            <person name="Alm E.J."/>
        </authorList>
    </citation>
    <scope>NUCLEOTIDE SEQUENCE [LARGE SCALE GENOMIC DNA]</scope>
    <source>
        <strain evidence="5 8">BIOML-A13</strain>
        <strain evidence="6 7">BIOML-A3</strain>
    </source>
</reference>
<organism evidence="4">
    <name type="scientific">Phascolarctobacterium faecium</name>
    <dbReference type="NCBI Taxonomy" id="33025"/>
    <lineage>
        <taxon>Bacteria</taxon>
        <taxon>Bacillati</taxon>
        <taxon>Bacillota</taxon>
        <taxon>Negativicutes</taxon>
        <taxon>Acidaminococcales</taxon>
        <taxon>Acidaminococcaceae</taxon>
        <taxon>Phascolarctobacterium</taxon>
    </lineage>
</organism>
<gene>
    <name evidence="4" type="ORF">BN533_00935</name>
    <name evidence="5" type="ORF">GMD11_10940</name>
    <name evidence="6" type="ORF">GMD18_10610</name>
</gene>
<dbReference type="GO" id="GO:0016491">
    <property type="term" value="F:oxidoreductase activity"/>
    <property type="evidence" value="ECO:0007669"/>
    <property type="project" value="UniProtKB-KW"/>
</dbReference>
<dbReference type="SUPFAM" id="SSF51905">
    <property type="entry name" value="FAD/NAD(P)-binding domain"/>
    <property type="match status" value="1"/>
</dbReference>
<dbReference type="PRINTS" id="PR00469">
    <property type="entry name" value="PNDRDTASEII"/>
</dbReference>
<dbReference type="RefSeq" id="WP_021717837.1">
    <property type="nucleotide sequence ID" value="NZ_AP019004.1"/>
</dbReference>
<dbReference type="OrthoDB" id="9806179at2"/>
<evidence type="ECO:0000256" key="1">
    <source>
        <dbReference type="ARBA" id="ARBA00022630"/>
    </source>
</evidence>
<evidence type="ECO:0000313" key="4">
    <source>
        <dbReference type="EMBL" id="CDB45810.1"/>
    </source>
</evidence>
<dbReference type="InterPro" id="IPR036188">
    <property type="entry name" value="FAD/NAD-bd_sf"/>
</dbReference>
<keyword evidence="1" id="KW-0285">Flavoprotein</keyword>
<protein>
    <submittedName>
        <fullName evidence="5">FAD-binding protein</fullName>
    </submittedName>
    <submittedName>
        <fullName evidence="4">Pyridine nucleotide-disulfide oxidoreductase</fullName>
    </submittedName>
</protein>
<feature type="domain" description="FAD/NAD(P)-binding" evidence="3">
    <location>
        <begin position="3"/>
        <end position="270"/>
    </location>
</feature>
<dbReference type="Proteomes" id="UP000443070">
    <property type="component" value="Unassembled WGS sequence"/>
</dbReference>
<comment type="caution">
    <text evidence="4">The sequence shown here is derived from an EMBL/GenBank/DDBJ whole genome shotgun (WGS) entry which is preliminary data.</text>
</comment>
<evidence type="ECO:0000313" key="6">
    <source>
        <dbReference type="EMBL" id="MTU04838.1"/>
    </source>
</evidence>
<accession>R6I906</accession>
<name>A0A3G9GWC9_9FIRM</name>
<evidence type="ECO:0000313" key="8">
    <source>
        <dbReference type="Proteomes" id="UP000484547"/>
    </source>
</evidence>